<proteinExistence type="predicted"/>
<protein>
    <submittedName>
        <fullName evidence="2">N-acetyltransferase</fullName>
    </submittedName>
</protein>
<dbReference type="Pfam" id="PF00583">
    <property type="entry name" value="Acetyltransf_1"/>
    <property type="match status" value="1"/>
</dbReference>
<dbReference type="Proteomes" id="UP000295756">
    <property type="component" value="Chromosome"/>
</dbReference>
<organism evidence="2 3">
    <name type="scientific">Leuconostoc kimchii</name>
    <dbReference type="NCBI Taxonomy" id="136609"/>
    <lineage>
        <taxon>Bacteria</taxon>
        <taxon>Bacillati</taxon>
        <taxon>Bacillota</taxon>
        <taxon>Bacilli</taxon>
        <taxon>Lactobacillales</taxon>
        <taxon>Lactobacillaceae</taxon>
        <taxon>Leuconostoc</taxon>
    </lineage>
</organism>
<dbReference type="InterPro" id="IPR016181">
    <property type="entry name" value="Acyl_CoA_acyltransferase"/>
</dbReference>
<feature type="domain" description="N-acetyltransferase" evidence="1">
    <location>
        <begin position="1"/>
        <end position="138"/>
    </location>
</feature>
<evidence type="ECO:0000313" key="2">
    <source>
        <dbReference type="EMBL" id="QBR46758.1"/>
    </source>
</evidence>
<evidence type="ECO:0000313" key="3">
    <source>
        <dbReference type="Proteomes" id="UP000295756"/>
    </source>
</evidence>
<dbReference type="CDD" id="cd04301">
    <property type="entry name" value="NAT_SF"/>
    <property type="match status" value="1"/>
</dbReference>
<dbReference type="SUPFAM" id="SSF55729">
    <property type="entry name" value="Acyl-CoA N-acyltransferases (Nat)"/>
    <property type="match status" value="1"/>
</dbReference>
<evidence type="ECO:0000259" key="1">
    <source>
        <dbReference type="PROSITE" id="PS51186"/>
    </source>
</evidence>
<dbReference type="EMBL" id="CP037939">
    <property type="protein sequence ID" value="QBR46758.1"/>
    <property type="molecule type" value="Genomic_DNA"/>
</dbReference>
<dbReference type="Gene3D" id="3.40.630.30">
    <property type="match status" value="1"/>
</dbReference>
<dbReference type="RefSeq" id="WP_013102844.1">
    <property type="nucleotide sequence ID" value="NZ_CP037939.1"/>
</dbReference>
<gene>
    <name evidence="2" type="ORF">EW139_00915</name>
</gene>
<keyword evidence="3" id="KW-1185">Reference proteome</keyword>
<dbReference type="InterPro" id="IPR000182">
    <property type="entry name" value="GNAT_dom"/>
</dbReference>
<reference evidence="2 3" key="1">
    <citation type="submission" date="2019-03" db="EMBL/GenBank/DDBJ databases">
        <title>Complete Genome Sequence of Leuconostoc kimchii strain NKJ218 Isolated from Homemade Kimchi.</title>
        <authorList>
            <person name="Jung J.Y."/>
            <person name="Jin H.M."/>
            <person name="Jung J.-W."/>
            <person name="Lee S.-Y."/>
            <person name="Ryu B.-G."/>
            <person name="Han S.-S."/>
            <person name="Kang H.K."/>
            <person name="Choi H.W."/>
            <person name="Chung E.J."/>
            <person name="Choi K.-M."/>
        </authorList>
    </citation>
    <scope>NUCLEOTIDE SEQUENCE [LARGE SCALE GENOMIC DNA]</scope>
    <source>
        <strain evidence="2 3">NKJ218</strain>
    </source>
</reference>
<accession>A0ABX5SI65</accession>
<name>A0ABX5SI65_9LACO</name>
<sequence length="146" mass="16492">MVSASYKRIQNTNDYDIKDFIFDWTELSAIGIVIGAFNADKLLGLIVFVRHPDKQYLFNEIFNVEVINSYQSKGVGSRLLALTMIDSENYNFDGYVQLKSKTTDVQNFYLHLGAINNGGQRMLFETEASANVIDKYLPQGGYVNGL</sequence>
<dbReference type="PROSITE" id="PS51186">
    <property type="entry name" value="GNAT"/>
    <property type="match status" value="1"/>
</dbReference>